<sequence>MGEQPHIVRRPEHLATGGTDSEIRRSCSHGDWTRLHRGAYVSTQPFSELDAHARHRLQVHAIAKAATSDAVVSHTSAAVLHGLELWNTPLRLVHLTRNRRGGGSTSTHRQVHSALFTVDEVTTVDGLRVTTLARTVVDLARSLPFEPALVAGNSALHRTPLALADITSNLAGVPRHPSHRHAFHAIDAMDGRIESVGESRSLALFVSERLPIPEPQVQIGDARVDFLWREHRTVGEFDGRVKYGRFVPVGRTPEDVLWAEKLREDRLRDAGWQVVRWTWADLSTPQVVSDRIRAAFNRGRTP</sequence>
<protein>
    <recommendedName>
        <fullName evidence="2">Transcriptional regulator, AbiEi antitoxin, Type IV TA system</fullName>
    </recommendedName>
</protein>
<evidence type="ECO:0000313" key="1">
    <source>
        <dbReference type="EMBL" id="TYQ07712.1"/>
    </source>
</evidence>
<accession>A0A652YVJ5</accession>
<dbReference type="EMBL" id="VNIQ01000001">
    <property type="protein sequence ID" value="TYQ07712.1"/>
    <property type="molecule type" value="Genomic_DNA"/>
</dbReference>
<evidence type="ECO:0008006" key="2">
    <source>
        <dbReference type="Google" id="ProtNLM"/>
    </source>
</evidence>
<dbReference type="AlphaFoldDB" id="A0A652YVJ5"/>
<comment type="caution">
    <text evidence="1">The sequence shown here is derived from an EMBL/GenBank/DDBJ whole genome shotgun (WGS) entry which is preliminary data.</text>
</comment>
<name>A0A652YVJ5_NOCGL</name>
<reference evidence="1" key="1">
    <citation type="submission" date="2019-07" db="EMBL/GenBank/DDBJ databases">
        <title>Genomic Encyclopedia of Type Strains, Phase IV (KMG-IV): sequencing the most valuable type-strain genomes for metagenomic binning, comparative biology and taxonomic classification.</title>
        <authorList>
            <person name="Goeker M."/>
        </authorList>
    </citation>
    <scope>NUCLEOTIDE SEQUENCE</scope>
    <source>
        <strain evidence="1">DSM 44596</strain>
    </source>
</reference>
<organism evidence="1">
    <name type="scientific">Nocardia globerula</name>
    <dbReference type="NCBI Taxonomy" id="1818"/>
    <lineage>
        <taxon>Bacteria</taxon>
        <taxon>Bacillati</taxon>
        <taxon>Actinomycetota</taxon>
        <taxon>Actinomycetes</taxon>
        <taxon>Mycobacteriales</taxon>
        <taxon>Nocardiaceae</taxon>
        <taxon>Nocardia</taxon>
    </lineage>
</organism>
<proteinExistence type="predicted"/>
<gene>
    <name evidence="1" type="ORF">FNL38_10177</name>
</gene>